<dbReference type="Proteomes" id="UP001365846">
    <property type="component" value="Unassembled WGS sequence"/>
</dbReference>
<gene>
    <name evidence="1" type="ORF">WKW77_18655</name>
</gene>
<accession>A0ABU8VHH2</accession>
<protein>
    <submittedName>
        <fullName evidence="1">GAF domain-containing protein</fullName>
    </submittedName>
</protein>
<dbReference type="EMBL" id="JBBKZU010000007">
    <property type="protein sequence ID" value="MEJ8813114.1"/>
    <property type="molecule type" value="Genomic_DNA"/>
</dbReference>
<dbReference type="InterPro" id="IPR029016">
    <property type="entry name" value="GAF-like_dom_sf"/>
</dbReference>
<evidence type="ECO:0000313" key="1">
    <source>
        <dbReference type="EMBL" id="MEJ8813114.1"/>
    </source>
</evidence>
<proteinExistence type="predicted"/>
<reference evidence="1 2" key="1">
    <citation type="submission" date="2024-03" db="EMBL/GenBank/DDBJ databases">
        <title>Novel species of the genus Variovorax.</title>
        <authorList>
            <person name="Liu Q."/>
            <person name="Xin Y.-H."/>
        </authorList>
    </citation>
    <scope>NUCLEOTIDE SEQUENCE [LARGE SCALE GENOMIC DNA]</scope>
    <source>
        <strain evidence="1 2">KACC 18899</strain>
    </source>
</reference>
<sequence>MKQSERHLDTFSTLLDSGRPEAALQYLNSGVPHRYTAVYRFEGDILRNVLLYDKRRQMRPDFLIAVPFKQSFCQFVRKDQVFRTDDSGNDERLVGHPYRGVVVVSYHSVPVMNAEGALWGTMSHFDMSSRRLAESEFELLQRAATALTGHIPHLSD</sequence>
<dbReference type="RefSeq" id="WP_340358347.1">
    <property type="nucleotide sequence ID" value="NZ_JBBKZU010000007.1"/>
</dbReference>
<keyword evidence="2" id="KW-1185">Reference proteome</keyword>
<organism evidence="1 2">
    <name type="scientific">Variovorax ureilyticus</name>
    <dbReference type="NCBI Taxonomy" id="1836198"/>
    <lineage>
        <taxon>Bacteria</taxon>
        <taxon>Pseudomonadati</taxon>
        <taxon>Pseudomonadota</taxon>
        <taxon>Betaproteobacteria</taxon>
        <taxon>Burkholderiales</taxon>
        <taxon>Comamonadaceae</taxon>
        <taxon>Variovorax</taxon>
    </lineage>
</organism>
<name>A0ABU8VHH2_9BURK</name>
<dbReference type="SUPFAM" id="SSF55781">
    <property type="entry name" value="GAF domain-like"/>
    <property type="match status" value="1"/>
</dbReference>
<evidence type="ECO:0000313" key="2">
    <source>
        <dbReference type="Proteomes" id="UP001365846"/>
    </source>
</evidence>
<dbReference type="Gene3D" id="3.30.450.40">
    <property type="match status" value="1"/>
</dbReference>
<comment type="caution">
    <text evidence="1">The sequence shown here is derived from an EMBL/GenBank/DDBJ whole genome shotgun (WGS) entry which is preliminary data.</text>
</comment>